<dbReference type="EMBL" id="JBHSBL010000025">
    <property type="protein sequence ID" value="MFC4070774.1"/>
    <property type="molecule type" value="Genomic_DNA"/>
</dbReference>
<proteinExistence type="predicted"/>
<protein>
    <recommendedName>
        <fullName evidence="4">Carboxypeptidase regulatory-like domain-containing protein</fullName>
    </recommendedName>
</protein>
<organism evidence="2 3">
    <name type="scientific">Actinoplanes subglobosus</name>
    <dbReference type="NCBI Taxonomy" id="1547892"/>
    <lineage>
        <taxon>Bacteria</taxon>
        <taxon>Bacillati</taxon>
        <taxon>Actinomycetota</taxon>
        <taxon>Actinomycetes</taxon>
        <taxon>Micromonosporales</taxon>
        <taxon>Micromonosporaceae</taxon>
        <taxon>Actinoplanes</taxon>
    </lineage>
</organism>
<dbReference type="RefSeq" id="WP_378071649.1">
    <property type="nucleotide sequence ID" value="NZ_JBHSBL010000025.1"/>
</dbReference>
<gene>
    <name evidence="2" type="ORF">ACFO0C_38100</name>
</gene>
<evidence type="ECO:0000313" key="2">
    <source>
        <dbReference type="EMBL" id="MFC4070774.1"/>
    </source>
</evidence>
<sequence length="443" mass="47956">MRAARLVIAVLTAATVVMFPSAAQAADGPEIQYATSQFESETGVLLVGIWSEAGVAAVHADVKNGSGEVIASTDAFSLDSDQEEFTVWATQEPFLLPELGYYPVDVRVTDNNGVTTTRTDAGTLSYVVATFFDSVTVKPATATYEKRTVTVSGVLKERRPGTREIRRVPAAAIELMSGINWRDTTTGPDGGFSAEVPITESGRRIFVNFPYDSSRPYHLSSSYDTPDVLIKPRATRVTSTVTAKRVKAGESITVSGVVSWKTPAGWVPVSTGRVNVSACNAQDICTSFEVVPVAADGTYSLTLTPYETTTLRSYYIPPYREDGYMDPFVAVSQRDVPIVVLQKSSIPRFRASRESSGAVLLTGSVEFAGHLTPGTIPVEFQFSETGAGDWLTVGDDDQSYWDGEGGYEFEGRLTESRSGWWRARYPGDPQNFAASASTKIYVP</sequence>
<keyword evidence="3" id="KW-1185">Reference proteome</keyword>
<dbReference type="Proteomes" id="UP001595867">
    <property type="component" value="Unassembled WGS sequence"/>
</dbReference>
<feature type="signal peptide" evidence="1">
    <location>
        <begin position="1"/>
        <end position="25"/>
    </location>
</feature>
<name>A0ABV8J3D9_9ACTN</name>
<reference evidence="3" key="1">
    <citation type="journal article" date="2019" name="Int. J. Syst. Evol. Microbiol.">
        <title>The Global Catalogue of Microorganisms (GCM) 10K type strain sequencing project: providing services to taxonomists for standard genome sequencing and annotation.</title>
        <authorList>
            <consortium name="The Broad Institute Genomics Platform"/>
            <consortium name="The Broad Institute Genome Sequencing Center for Infectious Disease"/>
            <person name="Wu L."/>
            <person name="Ma J."/>
        </authorList>
    </citation>
    <scope>NUCLEOTIDE SEQUENCE [LARGE SCALE GENOMIC DNA]</scope>
    <source>
        <strain evidence="3">TBRC 5832</strain>
    </source>
</reference>
<comment type="caution">
    <text evidence="2">The sequence shown here is derived from an EMBL/GenBank/DDBJ whole genome shotgun (WGS) entry which is preliminary data.</text>
</comment>
<keyword evidence="1" id="KW-0732">Signal</keyword>
<accession>A0ABV8J3D9</accession>
<evidence type="ECO:0000313" key="3">
    <source>
        <dbReference type="Proteomes" id="UP001595867"/>
    </source>
</evidence>
<evidence type="ECO:0000256" key="1">
    <source>
        <dbReference type="SAM" id="SignalP"/>
    </source>
</evidence>
<evidence type="ECO:0008006" key="4">
    <source>
        <dbReference type="Google" id="ProtNLM"/>
    </source>
</evidence>
<feature type="chain" id="PRO_5046831201" description="Carboxypeptidase regulatory-like domain-containing protein" evidence="1">
    <location>
        <begin position="26"/>
        <end position="443"/>
    </location>
</feature>